<sequence>MKYLLAYLTMIIVALALVLLRVHLATTLVISLSVLLIAIPFWKTWIEEIKKTESNGHC</sequence>
<reference evidence="2" key="2">
    <citation type="submission" date="2022-08" db="EMBL/GenBank/DDBJ databases">
        <authorList>
            <person name="Magnan C."/>
        </authorList>
    </citation>
    <scope>NUCLEOTIDE SEQUENCE</scope>
    <source>
        <strain evidence="2">NSP012P</strain>
    </source>
</reference>
<evidence type="ECO:0000256" key="1">
    <source>
        <dbReference type="SAM" id="Phobius"/>
    </source>
</evidence>
<evidence type="ECO:0000313" key="3">
    <source>
        <dbReference type="Proteomes" id="UP001072952"/>
    </source>
</evidence>
<proteinExistence type="predicted"/>
<keyword evidence="1" id="KW-0472">Membrane</keyword>
<dbReference type="RefSeq" id="WP_268213686.1">
    <property type="nucleotide sequence ID" value="NZ_JANSLD010000035.1"/>
</dbReference>
<reference evidence="2" key="1">
    <citation type="journal article" date="2022" name="Int. J. Mol. Sci.">
        <title>Phenotypic and Genotypic Virulence Characterisation of Staphylococcus pettenkoferi Strains Isolated from Human Bloodstream and Diabetic Foot Infections.</title>
        <authorList>
            <person name="Magnan C."/>
            <person name="Ahmad-Mansour N."/>
            <person name="Pouget C."/>
            <person name="Morsli M."/>
            <person name="Huc-Brandt S."/>
            <person name="Pantel A."/>
            <person name="Dunyach-Remy C."/>
            <person name="Sotto A."/>
            <person name="Molle V."/>
            <person name="Lavigne J.-P."/>
        </authorList>
    </citation>
    <scope>NUCLEOTIDE SEQUENCE</scope>
    <source>
        <strain evidence="2">NSP012P</strain>
    </source>
</reference>
<accession>A0ABT4BMT8</accession>
<comment type="caution">
    <text evidence="2">The sequence shown here is derived from an EMBL/GenBank/DDBJ whole genome shotgun (WGS) entry which is preliminary data.</text>
</comment>
<keyword evidence="3" id="KW-1185">Reference proteome</keyword>
<gene>
    <name evidence="2" type="ORF">NW133_10875</name>
</gene>
<keyword evidence="1" id="KW-1133">Transmembrane helix</keyword>
<organism evidence="2 3">
    <name type="scientific">Staphylococcus pettenkoferi</name>
    <dbReference type="NCBI Taxonomy" id="170573"/>
    <lineage>
        <taxon>Bacteria</taxon>
        <taxon>Bacillati</taxon>
        <taxon>Bacillota</taxon>
        <taxon>Bacilli</taxon>
        <taxon>Bacillales</taxon>
        <taxon>Staphylococcaceae</taxon>
        <taxon>Staphylococcus</taxon>
    </lineage>
</organism>
<name>A0ABT4BMT8_9STAP</name>
<feature type="transmembrane region" description="Helical" evidence="1">
    <location>
        <begin position="6"/>
        <end position="39"/>
    </location>
</feature>
<dbReference type="EMBL" id="JANSLD010000035">
    <property type="protein sequence ID" value="MCY1584000.1"/>
    <property type="molecule type" value="Genomic_DNA"/>
</dbReference>
<evidence type="ECO:0000313" key="2">
    <source>
        <dbReference type="EMBL" id="MCY1584000.1"/>
    </source>
</evidence>
<protein>
    <submittedName>
        <fullName evidence="2">Uncharacterized protein</fullName>
    </submittedName>
</protein>
<dbReference type="Proteomes" id="UP001072952">
    <property type="component" value="Unassembled WGS sequence"/>
</dbReference>
<keyword evidence="1" id="KW-0812">Transmembrane</keyword>